<protein>
    <submittedName>
        <fullName evidence="1">Uncharacterized protein</fullName>
    </submittedName>
</protein>
<dbReference type="OrthoDB" id="799853at2"/>
<dbReference type="Gene3D" id="2.130.10.10">
    <property type="entry name" value="YVTN repeat-like/Quinoprotein amine dehydrogenase"/>
    <property type="match status" value="1"/>
</dbReference>
<dbReference type="InterPro" id="IPR011110">
    <property type="entry name" value="Reg_prop"/>
</dbReference>
<gene>
    <name evidence="1" type="ORF">SY85_05160</name>
</gene>
<evidence type="ECO:0000313" key="1">
    <source>
        <dbReference type="EMBL" id="ANE49977.1"/>
    </source>
</evidence>
<dbReference type="EMBL" id="CP011390">
    <property type="protein sequence ID" value="ANE49977.1"/>
    <property type="molecule type" value="Genomic_DNA"/>
</dbReference>
<organism evidence="1 2">
    <name type="scientific">Flavisolibacter tropicus</name>
    <dbReference type="NCBI Taxonomy" id="1492898"/>
    <lineage>
        <taxon>Bacteria</taxon>
        <taxon>Pseudomonadati</taxon>
        <taxon>Bacteroidota</taxon>
        <taxon>Chitinophagia</taxon>
        <taxon>Chitinophagales</taxon>
        <taxon>Chitinophagaceae</taxon>
        <taxon>Flavisolibacter</taxon>
    </lineage>
</organism>
<reference evidence="1 2" key="2">
    <citation type="journal article" date="2016" name="Int. J. Syst. Evol. Microbiol.">
        <title>Flavisolibacter tropicus sp. nov., isolated from tropical soil.</title>
        <authorList>
            <person name="Lee J.J."/>
            <person name="Kang M.S."/>
            <person name="Kim G.S."/>
            <person name="Lee C.S."/>
            <person name="Lim S."/>
            <person name="Lee J."/>
            <person name="Roh S.H."/>
            <person name="Kang H."/>
            <person name="Ha J.M."/>
            <person name="Bae S."/>
            <person name="Jung H.Y."/>
            <person name="Kim M.K."/>
        </authorList>
    </citation>
    <scope>NUCLEOTIDE SEQUENCE [LARGE SCALE GENOMIC DNA]</scope>
    <source>
        <strain evidence="1 2">LCS9</strain>
    </source>
</reference>
<dbReference type="AlphaFoldDB" id="A0A172TT92"/>
<dbReference type="STRING" id="1492898.SY85_05160"/>
<keyword evidence="2" id="KW-1185">Reference proteome</keyword>
<evidence type="ECO:0000313" key="2">
    <source>
        <dbReference type="Proteomes" id="UP000077177"/>
    </source>
</evidence>
<name>A0A172TT92_9BACT</name>
<proteinExistence type="predicted"/>
<dbReference type="InterPro" id="IPR015943">
    <property type="entry name" value="WD40/YVTN_repeat-like_dom_sf"/>
</dbReference>
<sequence>MYFKKITLPIFGIFSLFVVYGQSLPFEKYTSKNGLISDRITAIAQDEEGFMWFGSYFGICRYAGLAFERLELPSQQQNRYVTFLGAANGKMYAGFLFSGGLAEWSGNKVNMHFIRGKDSVLANEFVCMYDNKD</sequence>
<dbReference type="Proteomes" id="UP000077177">
    <property type="component" value="Chromosome"/>
</dbReference>
<reference evidence="2" key="1">
    <citation type="submission" date="2015-01" db="EMBL/GenBank/DDBJ databases">
        <title>Flavisolibacter sp./LCS9/ whole genome sequencing.</title>
        <authorList>
            <person name="Kim M.K."/>
            <person name="Srinivasan S."/>
            <person name="Lee J.-J."/>
        </authorList>
    </citation>
    <scope>NUCLEOTIDE SEQUENCE [LARGE SCALE GENOMIC DNA]</scope>
    <source>
        <strain evidence="2">LCS9</strain>
    </source>
</reference>
<dbReference type="RefSeq" id="WP_066402124.1">
    <property type="nucleotide sequence ID" value="NZ_CP011390.1"/>
</dbReference>
<dbReference type="KEGG" id="fla:SY85_05160"/>
<accession>A0A172TT92</accession>
<dbReference type="Pfam" id="PF07494">
    <property type="entry name" value="Reg_prop"/>
    <property type="match status" value="1"/>
</dbReference>